<dbReference type="EMBL" id="GL983939">
    <property type="protein sequence ID" value="EGR30832.1"/>
    <property type="molecule type" value="Genomic_DNA"/>
</dbReference>
<dbReference type="GO" id="GO:0016787">
    <property type="term" value="F:hydrolase activity"/>
    <property type="evidence" value="ECO:0007669"/>
    <property type="project" value="UniProtKB-KW"/>
</dbReference>
<dbReference type="GeneID" id="14906953"/>
<accession>G0QVB4</accession>
<proteinExistence type="predicted"/>
<dbReference type="EC" id="3.1.27.9" evidence="2"/>
<feature type="coiled-coil region" evidence="1">
    <location>
        <begin position="22"/>
        <end position="52"/>
    </location>
</feature>
<evidence type="ECO:0000256" key="1">
    <source>
        <dbReference type="SAM" id="Coils"/>
    </source>
</evidence>
<name>G0QVB4_ICHMU</name>
<gene>
    <name evidence="2" type="ORF">IMG5_122650</name>
</gene>
<keyword evidence="2" id="KW-0378">Hydrolase</keyword>
<reference evidence="2 3" key="1">
    <citation type="submission" date="2011-07" db="EMBL/GenBank/DDBJ databases">
        <authorList>
            <person name="Coyne R."/>
            <person name="Brami D."/>
            <person name="Johnson J."/>
            <person name="Hostetler J."/>
            <person name="Hannick L."/>
            <person name="Clark T."/>
            <person name="Cassidy-Hanley D."/>
            <person name="Inman J."/>
        </authorList>
    </citation>
    <scope>NUCLEOTIDE SEQUENCE [LARGE SCALE GENOMIC DNA]</scope>
    <source>
        <strain evidence="2 3">G5</strain>
    </source>
</reference>
<dbReference type="OrthoDB" id="3064614at2759"/>
<protein>
    <submittedName>
        <fullName evidence="2">Snf2 family n-terminal domain protein</fullName>
        <ecNumber evidence="2">3.1.27.9</ecNumber>
    </submittedName>
</protein>
<dbReference type="InParanoid" id="G0QVB4"/>
<dbReference type="AlphaFoldDB" id="G0QVB4"/>
<feature type="non-terminal residue" evidence="2">
    <location>
        <position position="1"/>
    </location>
</feature>
<evidence type="ECO:0000313" key="2">
    <source>
        <dbReference type="EMBL" id="EGR30832.1"/>
    </source>
</evidence>
<sequence>TNNHNDENDKIIDRKCIQQQYLKQISTEIDKQDQKEEQKQQQQKQVKKYNQTQIFFQKNRIKMRNQNKNFNYFYQKPNNMLAFQFHVMTQKKKVNKQNVKKRGHYLEEKSEEEQLLNEEIDENNDNVPTILQSQPKILKNEKLKDYQMIGLNWLVSLYRNWAQWYFSR</sequence>
<dbReference type="STRING" id="857967.G0QVB4"/>
<dbReference type="Gene3D" id="3.40.50.10810">
    <property type="entry name" value="Tandem AAA-ATPase domain"/>
    <property type="match status" value="1"/>
</dbReference>
<dbReference type="Proteomes" id="UP000008983">
    <property type="component" value="Unassembled WGS sequence"/>
</dbReference>
<dbReference type="RefSeq" id="XP_004032419.1">
    <property type="nucleotide sequence ID" value="XM_004032371.1"/>
</dbReference>
<dbReference type="InterPro" id="IPR038718">
    <property type="entry name" value="SNF2-like_sf"/>
</dbReference>
<keyword evidence="3" id="KW-1185">Reference proteome</keyword>
<keyword evidence="1" id="KW-0175">Coiled coil</keyword>
<evidence type="ECO:0000313" key="3">
    <source>
        <dbReference type="Proteomes" id="UP000008983"/>
    </source>
</evidence>
<organism evidence="2 3">
    <name type="scientific">Ichthyophthirius multifiliis</name>
    <name type="common">White spot disease agent</name>
    <name type="synonym">Ich</name>
    <dbReference type="NCBI Taxonomy" id="5932"/>
    <lineage>
        <taxon>Eukaryota</taxon>
        <taxon>Sar</taxon>
        <taxon>Alveolata</taxon>
        <taxon>Ciliophora</taxon>
        <taxon>Intramacronucleata</taxon>
        <taxon>Oligohymenophorea</taxon>
        <taxon>Hymenostomatida</taxon>
        <taxon>Ophryoglenina</taxon>
        <taxon>Ichthyophthirius</taxon>
    </lineage>
</organism>